<dbReference type="Proteomes" id="UP001189429">
    <property type="component" value="Unassembled WGS sequence"/>
</dbReference>
<feature type="non-terminal residue" evidence="2">
    <location>
        <position position="80"/>
    </location>
</feature>
<feature type="non-terminal residue" evidence="2">
    <location>
        <position position="1"/>
    </location>
</feature>
<keyword evidence="3" id="KW-1185">Reference proteome</keyword>
<evidence type="ECO:0000256" key="1">
    <source>
        <dbReference type="SAM" id="MobiDB-lite"/>
    </source>
</evidence>
<feature type="region of interest" description="Disordered" evidence="1">
    <location>
        <begin position="1"/>
        <end position="23"/>
    </location>
</feature>
<organism evidence="2 3">
    <name type="scientific">Prorocentrum cordatum</name>
    <dbReference type="NCBI Taxonomy" id="2364126"/>
    <lineage>
        <taxon>Eukaryota</taxon>
        <taxon>Sar</taxon>
        <taxon>Alveolata</taxon>
        <taxon>Dinophyceae</taxon>
        <taxon>Prorocentrales</taxon>
        <taxon>Prorocentraceae</taxon>
        <taxon>Prorocentrum</taxon>
    </lineage>
</organism>
<name>A0ABN9UPC6_9DINO</name>
<proteinExistence type="predicted"/>
<accession>A0ABN9UPC6</accession>
<protein>
    <submittedName>
        <fullName evidence="2">Uncharacterized protein</fullName>
    </submittedName>
</protein>
<comment type="caution">
    <text evidence="2">The sequence shown here is derived from an EMBL/GenBank/DDBJ whole genome shotgun (WGS) entry which is preliminary data.</text>
</comment>
<feature type="compositionally biased region" description="Basic and acidic residues" evidence="1">
    <location>
        <begin position="9"/>
        <end position="23"/>
    </location>
</feature>
<evidence type="ECO:0000313" key="3">
    <source>
        <dbReference type="Proteomes" id="UP001189429"/>
    </source>
</evidence>
<evidence type="ECO:0000313" key="2">
    <source>
        <dbReference type="EMBL" id="CAK0861076.1"/>
    </source>
</evidence>
<dbReference type="EMBL" id="CAUYUJ010016040">
    <property type="protein sequence ID" value="CAK0861076.1"/>
    <property type="molecule type" value="Genomic_DNA"/>
</dbReference>
<reference evidence="2" key="1">
    <citation type="submission" date="2023-10" db="EMBL/GenBank/DDBJ databases">
        <authorList>
            <person name="Chen Y."/>
            <person name="Shah S."/>
            <person name="Dougan E. K."/>
            <person name="Thang M."/>
            <person name="Chan C."/>
        </authorList>
    </citation>
    <scope>NUCLEOTIDE SEQUENCE [LARGE SCALE GENOMIC DNA]</scope>
</reference>
<gene>
    <name evidence="2" type="ORF">PCOR1329_LOCUS49866</name>
</gene>
<sequence>DHKYLNTHAKHDTVRAPKGPRSDRMRGMVNIQFQFVAWAPASTPAAQPLEAVLAEGVAVEMVGPAPRGDLEREASQALQK</sequence>